<dbReference type="Proteomes" id="UP000502179">
    <property type="component" value="Chromosome"/>
</dbReference>
<keyword evidence="3" id="KW-1003">Cell membrane</keyword>
<accession>A0A6G7PT34</accession>
<organism evidence="11 12">
    <name type="scientific">Thermosulfuriphilus ammonigenes</name>
    <dbReference type="NCBI Taxonomy" id="1936021"/>
    <lineage>
        <taxon>Bacteria</taxon>
        <taxon>Pseudomonadati</taxon>
        <taxon>Thermodesulfobacteriota</taxon>
        <taxon>Thermodesulfobacteria</taxon>
        <taxon>Thermodesulfobacteriales</taxon>
        <taxon>Thermodesulfobacteriaceae</taxon>
        <taxon>Thermosulfuriphilus</taxon>
    </lineage>
</organism>
<feature type="transmembrane region" description="Helical" evidence="10">
    <location>
        <begin position="123"/>
        <end position="143"/>
    </location>
</feature>
<dbReference type="GO" id="GO:0008940">
    <property type="term" value="F:nitrate reductase activity"/>
    <property type="evidence" value="ECO:0007669"/>
    <property type="project" value="TreeGrafter"/>
</dbReference>
<dbReference type="GO" id="GO:0019645">
    <property type="term" value="P:anaerobic electron transport chain"/>
    <property type="evidence" value="ECO:0007669"/>
    <property type="project" value="TreeGrafter"/>
</dbReference>
<dbReference type="InterPro" id="IPR023234">
    <property type="entry name" value="NarG-like_domain"/>
</dbReference>
<dbReference type="EMBL" id="CP048877">
    <property type="protein sequence ID" value="QIJ70747.1"/>
    <property type="molecule type" value="Genomic_DNA"/>
</dbReference>
<feature type="compositionally biased region" description="Acidic residues" evidence="9">
    <location>
        <begin position="326"/>
        <end position="343"/>
    </location>
</feature>
<dbReference type="GO" id="GO:0005886">
    <property type="term" value="C:plasma membrane"/>
    <property type="evidence" value="ECO:0007669"/>
    <property type="project" value="UniProtKB-SubCell"/>
</dbReference>
<evidence type="ECO:0000256" key="3">
    <source>
        <dbReference type="ARBA" id="ARBA00022475"/>
    </source>
</evidence>
<evidence type="ECO:0000256" key="6">
    <source>
        <dbReference type="ARBA" id="ARBA00022989"/>
    </source>
</evidence>
<name>A0A6G7PT34_9BACT</name>
<evidence type="ECO:0000256" key="4">
    <source>
        <dbReference type="ARBA" id="ARBA00022692"/>
    </source>
</evidence>
<protein>
    <submittedName>
        <fullName evidence="11">Menaquinol oxidoreductase</fullName>
    </submittedName>
</protein>
<feature type="transmembrane region" description="Helical" evidence="10">
    <location>
        <begin position="249"/>
        <end position="269"/>
    </location>
</feature>
<evidence type="ECO:0000313" key="11">
    <source>
        <dbReference type="EMBL" id="QIJ70747.1"/>
    </source>
</evidence>
<evidence type="ECO:0000256" key="2">
    <source>
        <dbReference type="ARBA" id="ARBA00022448"/>
    </source>
</evidence>
<evidence type="ECO:0000256" key="1">
    <source>
        <dbReference type="ARBA" id="ARBA00004651"/>
    </source>
</evidence>
<dbReference type="SUPFAM" id="SSF103501">
    <property type="entry name" value="Respiratory nitrate reductase 1 gamma chain"/>
    <property type="match status" value="1"/>
</dbReference>
<dbReference type="KEGG" id="tav:G4V39_00010"/>
<feature type="transmembrane region" description="Helical" evidence="10">
    <location>
        <begin position="171"/>
        <end position="192"/>
    </location>
</feature>
<keyword evidence="8 10" id="KW-0472">Membrane</keyword>
<dbReference type="AlphaFoldDB" id="A0A6G7PT34"/>
<dbReference type="GO" id="GO:0009055">
    <property type="term" value="F:electron transfer activity"/>
    <property type="evidence" value="ECO:0007669"/>
    <property type="project" value="TreeGrafter"/>
</dbReference>
<evidence type="ECO:0000256" key="7">
    <source>
        <dbReference type="ARBA" id="ARBA00023002"/>
    </source>
</evidence>
<comment type="subcellular location">
    <subcellularLocation>
        <location evidence="1">Cell membrane</location>
        <topology evidence="1">Multi-pass membrane protein</topology>
    </subcellularLocation>
</comment>
<gene>
    <name evidence="11" type="ORF">G4V39_00010</name>
</gene>
<keyword evidence="7" id="KW-0560">Oxidoreductase</keyword>
<keyword evidence="4 10" id="KW-0812">Transmembrane</keyword>
<keyword evidence="12" id="KW-1185">Reference proteome</keyword>
<evidence type="ECO:0000313" key="12">
    <source>
        <dbReference type="Proteomes" id="UP000502179"/>
    </source>
</evidence>
<sequence>MGVIFSLIVVGALVLFVYLGVELAGLRYLFGVVIPYVAFATFLGGIIYRVVKWAQSPVPFRIPTTCGQQKSLPWIKYNKLEAPASNSEVVLRMALEILLFRSLFRNLKGELKGRQLIYGSTKWLWLGALAFHVSFFVIFIRHLRFFTQPVPGLVQLLDAVDGFLQIGAPHMYVTDVVVVLALLFLFVRRLWIPQVRYISHAGDYFPLFLILGLVLSGISMRYFTKTDIVGVKELTMGLATFHPKVPEGVGLPFFIHLGFVCALFIYFPFSKLVHMAGVFLSPTRNLPNNSREVRHINPWNYPVKFVTYKEWEETFRDKLIGAGIPLDEEGEAQPSSEEGEGQEEAQKQEA</sequence>
<dbReference type="PANTHER" id="PTHR30598:SF3">
    <property type="entry name" value="RESPIRATORY NITRATE REDUCTASE 1 GAMMA CHAIN"/>
    <property type="match status" value="1"/>
</dbReference>
<evidence type="ECO:0000256" key="9">
    <source>
        <dbReference type="SAM" id="MobiDB-lite"/>
    </source>
</evidence>
<dbReference type="NCBIfam" id="NF038037">
    <property type="entry name" value="cytob_DsrM"/>
    <property type="match status" value="1"/>
</dbReference>
<dbReference type="GO" id="GO:0020037">
    <property type="term" value="F:heme binding"/>
    <property type="evidence" value="ECO:0007669"/>
    <property type="project" value="TreeGrafter"/>
</dbReference>
<dbReference type="RefSeq" id="WP_166030970.1">
    <property type="nucleotide sequence ID" value="NZ_CP048877.1"/>
</dbReference>
<feature type="region of interest" description="Disordered" evidence="9">
    <location>
        <begin position="326"/>
        <end position="350"/>
    </location>
</feature>
<keyword evidence="5" id="KW-0249">Electron transport</keyword>
<proteinExistence type="predicted"/>
<feature type="transmembrane region" description="Helical" evidence="10">
    <location>
        <begin position="204"/>
        <end position="223"/>
    </location>
</feature>
<feature type="transmembrane region" description="Helical" evidence="10">
    <location>
        <begin position="29"/>
        <end position="51"/>
    </location>
</feature>
<dbReference type="Pfam" id="PF02665">
    <property type="entry name" value="Nitrate_red_gam"/>
    <property type="match status" value="1"/>
</dbReference>
<keyword evidence="6 10" id="KW-1133">Transmembrane helix</keyword>
<dbReference type="InterPro" id="IPR036197">
    <property type="entry name" value="NarG-like_sf"/>
</dbReference>
<keyword evidence="2" id="KW-0813">Transport</keyword>
<dbReference type="InterPro" id="IPR047660">
    <property type="entry name" value="DsrM"/>
</dbReference>
<evidence type="ECO:0000256" key="5">
    <source>
        <dbReference type="ARBA" id="ARBA00022982"/>
    </source>
</evidence>
<reference evidence="11 12" key="1">
    <citation type="submission" date="2020-02" db="EMBL/GenBank/DDBJ databases">
        <title>Genome analysis of Thermosulfuriphilus ammonigenes ST65T, an anaerobic thermophilic chemolithoautotrophic bacterium isolated from a deep-sea hydrothermal vent.</title>
        <authorList>
            <person name="Slobodkina G."/>
            <person name="Allioux M."/>
            <person name="Merkel A."/>
            <person name="Alain K."/>
            <person name="Jebbar M."/>
            <person name="Slobodkin A."/>
        </authorList>
    </citation>
    <scope>NUCLEOTIDE SEQUENCE [LARGE SCALE GENOMIC DNA]</scope>
    <source>
        <strain evidence="11 12">ST65</strain>
    </source>
</reference>
<dbReference type="PANTHER" id="PTHR30598">
    <property type="entry name" value="NITRATE REDUCTASE PRIVATE CHAPERONE, REDOX ENZYME MATURATION PROTEIN REMP FAMILY"/>
    <property type="match status" value="1"/>
</dbReference>
<dbReference type="Gene3D" id="1.20.950.20">
    <property type="entry name" value="Transmembrane di-heme cytochromes, Chain C"/>
    <property type="match status" value="1"/>
</dbReference>
<dbReference type="InterPro" id="IPR051936">
    <property type="entry name" value="Heme-iron_electron_transfer"/>
</dbReference>
<evidence type="ECO:0000256" key="8">
    <source>
        <dbReference type="ARBA" id="ARBA00023136"/>
    </source>
</evidence>
<evidence type="ECO:0000256" key="10">
    <source>
        <dbReference type="SAM" id="Phobius"/>
    </source>
</evidence>